<dbReference type="PROSITE" id="PS50011">
    <property type="entry name" value="PROTEIN_KINASE_DOM"/>
    <property type="match status" value="1"/>
</dbReference>
<dbReference type="GO" id="GO:0005524">
    <property type="term" value="F:ATP binding"/>
    <property type="evidence" value="ECO:0007669"/>
    <property type="project" value="InterPro"/>
</dbReference>
<dbReference type="Gene3D" id="3.30.200.20">
    <property type="entry name" value="Phosphorylase Kinase, domain 1"/>
    <property type="match status" value="1"/>
</dbReference>
<name>A0A164YCP0_DAUCS</name>
<dbReference type="InterPro" id="IPR011009">
    <property type="entry name" value="Kinase-like_dom_sf"/>
</dbReference>
<feature type="domain" description="Protein kinase" evidence="1">
    <location>
        <begin position="18"/>
        <end position="193"/>
    </location>
</feature>
<organism evidence="2">
    <name type="scientific">Daucus carota subsp. sativus</name>
    <name type="common">Carrot</name>
    <dbReference type="NCBI Taxonomy" id="79200"/>
    <lineage>
        <taxon>Eukaryota</taxon>
        <taxon>Viridiplantae</taxon>
        <taxon>Streptophyta</taxon>
        <taxon>Embryophyta</taxon>
        <taxon>Tracheophyta</taxon>
        <taxon>Spermatophyta</taxon>
        <taxon>Magnoliopsida</taxon>
        <taxon>eudicotyledons</taxon>
        <taxon>Gunneridae</taxon>
        <taxon>Pentapetalae</taxon>
        <taxon>asterids</taxon>
        <taxon>campanulids</taxon>
        <taxon>Apiales</taxon>
        <taxon>Apiaceae</taxon>
        <taxon>Apioideae</taxon>
        <taxon>Scandiceae</taxon>
        <taxon>Daucinae</taxon>
        <taxon>Daucus</taxon>
        <taxon>Daucus sect. Daucus</taxon>
    </lineage>
</organism>
<dbReference type="InterPro" id="IPR000719">
    <property type="entry name" value="Prot_kinase_dom"/>
</dbReference>
<dbReference type="EMBL" id="LNRQ01000005">
    <property type="protein sequence ID" value="KZM94314.1"/>
    <property type="molecule type" value="Genomic_DNA"/>
</dbReference>
<accession>A0A164YCP0</accession>
<evidence type="ECO:0000313" key="2">
    <source>
        <dbReference type="EMBL" id="KZM94314.1"/>
    </source>
</evidence>
<dbReference type="Gene3D" id="1.10.510.10">
    <property type="entry name" value="Transferase(Phosphotransferase) domain 1"/>
    <property type="match status" value="1"/>
</dbReference>
<gene>
    <name evidence="2" type="ORF">DCAR_017557</name>
</gene>
<comment type="caution">
    <text evidence="2">The sequence shown here is derived from an EMBL/GenBank/DDBJ whole genome shotgun (WGS) entry which is preliminary data.</text>
</comment>
<dbReference type="Gramene" id="KZM94314">
    <property type="protein sequence ID" value="KZM94314"/>
    <property type="gene ID" value="DCAR_017557"/>
</dbReference>
<dbReference type="AlphaFoldDB" id="A0A164YCP0"/>
<reference evidence="2" key="1">
    <citation type="journal article" date="2016" name="Nat. Genet.">
        <title>A high-quality carrot genome assembly provides new insights into carotenoid accumulation and asterid genome evolution.</title>
        <authorList>
            <person name="Iorizzo M."/>
            <person name="Ellison S."/>
            <person name="Senalik D."/>
            <person name="Zeng P."/>
            <person name="Satapoomin P."/>
            <person name="Huang J."/>
            <person name="Bowman M."/>
            <person name="Iovene M."/>
            <person name="Sanseverino W."/>
            <person name="Cavagnaro P."/>
            <person name="Yildiz M."/>
            <person name="Macko-Podgorni A."/>
            <person name="Moranska E."/>
            <person name="Grzebelus E."/>
            <person name="Grzebelus D."/>
            <person name="Ashrafi H."/>
            <person name="Zheng Z."/>
            <person name="Cheng S."/>
            <person name="Spooner D."/>
            <person name="Van Deynze A."/>
            <person name="Simon P."/>
        </authorList>
    </citation>
    <scope>NUCLEOTIDE SEQUENCE [LARGE SCALE GENOMIC DNA]</scope>
    <source>
        <tissue evidence="2">Leaf</tissue>
    </source>
</reference>
<evidence type="ECO:0000259" key="1">
    <source>
        <dbReference type="PROSITE" id="PS50011"/>
    </source>
</evidence>
<sequence length="193" mass="21616">MDELINIVVTDSERQASYKILRVIGRWGPAFTLPVYEAAVLSPKDNNTYIFFVALKIISSTQEEYFNMAIQDVEASQVLASQINSNILPVLESFKANVEDVPHFCIVLPYDTTVMSLRPLLLSNPRFSGGMDEKMIALVLVRVLAGLDAIHQSGKHHKRITADSVFYNFNAPNFYLAYAASLYERTTHPNLGS</sequence>
<proteinExistence type="predicted"/>
<dbReference type="GO" id="GO:0004672">
    <property type="term" value="F:protein kinase activity"/>
    <property type="evidence" value="ECO:0007669"/>
    <property type="project" value="InterPro"/>
</dbReference>
<dbReference type="SUPFAM" id="SSF56112">
    <property type="entry name" value="Protein kinase-like (PK-like)"/>
    <property type="match status" value="1"/>
</dbReference>
<protein>
    <recommendedName>
        <fullName evidence="1">Protein kinase domain-containing protein</fullName>
    </recommendedName>
</protein>